<keyword evidence="9" id="KW-1185">Reference proteome</keyword>
<evidence type="ECO:0000256" key="1">
    <source>
        <dbReference type="ARBA" id="ARBA00010641"/>
    </source>
</evidence>
<feature type="domain" description="RNA polymerase sigma factor 70 region 4 type 2" evidence="7">
    <location>
        <begin position="121"/>
        <end position="175"/>
    </location>
</feature>
<comment type="similarity">
    <text evidence="1">Belongs to the sigma-70 factor family. ECF subfamily.</text>
</comment>
<dbReference type="SUPFAM" id="SSF88946">
    <property type="entry name" value="Sigma2 domain of RNA polymerase sigma factors"/>
    <property type="match status" value="1"/>
</dbReference>
<evidence type="ECO:0000259" key="6">
    <source>
        <dbReference type="Pfam" id="PF04542"/>
    </source>
</evidence>
<evidence type="ECO:0000313" key="9">
    <source>
        <dbReference type="Proteomes" id="UP001592581"/>
    </source>
</evidence>
<dbReference type="NCBIfam" id="TIGR02937">
    <property type="entry name" value="sigma70-ECF"/>
    <property type="match status" value="1"/>
</dbReference>
<dbReference type="Proteomes" id="UP001592581">
    <property type="component" value="Unassembled WGS sequence"/>
</dbReference>
<dbReference type="Gene3D" id="1.10.10.10">
    <property type="entry name" value="Winged helix-like DNA-binding domain superfamily/Winged helix DNA-binding domain"/>
    <property type="match status" value="1"/>
</dbReference>
<keyword evidence="3" id="KW-0731">Sigma factor</keyword>
<dbReference type="Pfam" id="PF08281">
    <property type="entry name" value="Sigma70_r4_2"/>
    <property type="match status" value="1"/>
</dbReference>
<dbReference type="Pfam" id="PF04542">
    <property type="entry name" value="Sigma70_r2"/>
    <property type="match status" value="1"/>
</dbReference>
<reference evidence="8 9" key="1">
    <citation type="submission" date="2024-06" db="EMBL/GenBank/DDBJ databases">
        <authorList>
            <person name="Lee S.D."/>
        </authorList>
    </citation>
    <scope>NUCLEOTIDE SEQUENCE [LARGE SCALE GENOMIC DNA]</scope>
    <source>
        <strain evidence="8 9">N1-10</strain>
    </source>
</reference>
<keyword evidence="5" id="KW-0804">Transcription</keyword>
<dbReference type="InterPro" id="IPR013249">
    <property type="entry name" value="RNA_pol_sigma70_r4_t2"/>
</dbReference>
<sequence>MDVDAQVDVDLVQAARGGEVAAVGLLLERHGAGMRAVAVSLLGPGADVEDVLQDAALIALRRVAEVRDPEAVGAWLRMVVRNCCRALLRQRRALGSVGEWVPVPDDAADPERWLERNAMRDWVWEAVERLSPTLRLPLVLRHFSEGVTSYDDIARACGVPVGTVRSRLSQARARLCEELAGIASAAHGDASGLADASRRQAGETLAAAEQGRFEAFVAERWTVDVDLYVGAQRLGGRELLVRGMEGDLADGVRQRPVNIVASRSLAVWEMDLISPADDPQHCPTAVAWVLALDGAGRVQRVRLHHAQPLPAERLQAVG</sequence>
<evidence type="ECO:0000256" key="3">
    <source>
        <dbReference type="ARBA" id="ARBA00023082"/>
    </source>
</evidence>
<dbReference type="InterPro" id="IPR013325">
    <property type="entry name" value="RNA_pol_sigma_r2"/>
</dbReference>
<accession>A0ABV6XWQ5</accession>
<dbReference type="EMBL" id="JBEUKS010000013">
    <property type="protein sequence ID" value="MFC1442703.1"/>
    <property type="molecule type" value="Genomic_DNA"/>
</dbReference>
<keyword evidence="4" id="KW-0238">DNA-binding</keyword>
<dbReference type="PANTHER" id="PTHR43133">
    <property type="entry name" value="RNA POLYMERASE ECF-TYPE SIGMA FACTO"/>
    <property type="match status" value="1"/>
</dbReference>
<dbReference type="InterPro" id="IPR007627">
    <property type="entry name" value="RNA_pol_sigma70_r2"/>
</dbReference>
<evidence type="ECO:0000256" key="2">
    <source>
        <dbReference type="ARBA" id="ARBA00023015"/>
    </source>
</evidence>
<dbReference type="RefSeq" id="WP_380567831.1">
    <property type="nucleotide sequence ID" value="NZ_JBEUKS010000013.1"/>
</dbReference>
<evidence type="ECO:0000256" key="5">
    <source>
        <dbReference type="ARBA" id="ARBA00023163"/>
    </source>
</evidence>
<organism evidence="8 9">
    <name type="scientific">Streptacidiphilus jeojiensis</name>
    <dbReference type="NCBI Taxonomy" id="3229225"/>
    <lineage>
        <taxon>Bacteria</taxon>
        <taxon>Bacillati</taxon>
        <taxon>Actinomycetota</taxon>
        <taxon>Actinomycetes</taxon>
        <taxon>Kitasatosporales</taxon>
        <taxon>Streptomycetaceae</taxon>
        <taxon>Streptacidiphilus</taxon>
    </lineage>
</organism>
<evidence type="ECO:0000256" key="4">
    <source>
        <dbReference type="ARBA" id="ARBA00023125"/>
    </source>
</evidence>
<dbReference type="InterPro" id="IPR039425">
    <property type="entry name" value="RNA_pol_sigma-70-like"/>
</dbReference>
<comment type="caution">
    <text evidence="8">The sequence shown here is derived from an EMBL/GenBank/DDBJ whole genome shotgun (WGS) entry which is preliminary data.</text>
</comment>
<dbReference type="InterPro" id="IPR036388">
    <property type="entry name" value="WH-like_DNA-bd_sf"/>
</dbReference>
<proteinExistence type="inferred from homology"/>
<dbReference type="PANTHER" id="PTHR43133:SF8">
    <property type="entry name" value="RNA POLYMERASE SIGMA FACTOR HI_1459-RELATED"/>
    <property type="match status" value="1"/>
</dbReference>
<feature type="domain" description="RNA polymerase sigma-70 region 2" evidence="6">
    <location>
        <begin position="26"/>
        <end position="92"/>
    </location>
</feature>
<evidence type="ECO:0000313" key="8">
    <source>
        <dbReference type="EMBL" id="MFC1442703.1"/>
    </source>
</evidence>
<gene>
    <name evidence="8" type="ORF">ABUW04_31065</name>
</gene>
<dbReference type="SUPFAM" id="SSF88659">
    <property type="entry name" value="Sigma3 and sigma4 domains of RNA polymerase sigma factors"/>
    <property type="match status" value="1"/>
</dbReference>
<dbReference type="CDD" id="cd06171">
    <property type="entry name" value="Sigma70_r4"/>
    <property type="match status" value="1"/>
</dbReference>
<dbReference type="InterPro" id="IPR014284">
    <property type="entry name" value="RNA_pol_sigma-70_dom"/>
</dbReference>
<keyword evidence="2" id="KW-0805">Transcription regulation</keyword>
<evidence type="ECO:0000259" key="7">
    <source>
        <dbReference type="Pfam" id="PF08281"/>
    </source>
</evidence>
<name>A0ABV6XWQ5_9ACTN</name>
<dbReference type="InterPro" id="IPR013324">
    <property type="entry name" value="RNA_pol_sigma_r3/r4-like"/>
</dbReference>
<dbReference type="Gene3D" id="1.10.1740.10">
    <property type="match status" value="1"/>
</dbReference>
<protein>
    <submittedName>
        <fullName evidence="8">Sigma-70 family RNA polymerase sigma factor</fullName>
    </submittedName>
</protein>